<dbReference type="EMBL" id="NAJO01000003">
    <property type="protein sequence ID" value="OQO13593.1"/>
    <property type="molecule type" value="Genomic_DNA"/>
</dbReference>
<gene>
    <name evidence="2" type="ORF">B0A48_01822</name>
</gene>
<dbReference type="InParanoid" id="A0A1V8TQD0"/>
<evidence type="ECO:0000313" key="2">
    <source>
        <dbReference type="EMBL" id="OQO13593.1"/>
    </source>
</evidence>
<evidence type="ECO:0000256" key="1">
    <source>
        <dbReference type="SAM" id="MobiDB-lite"/>
    </source>
</evidence>
<reference evidence="3" key="1">
    <citation type="submission" date="2017-03" db="EMBL/GenBank/DDBJ databases">
        <title>Genomes of endolithic fungi from Antarctica.</title>
        <authorList>
            <person name="Coleine C."/>
            <person name="Masonjones S."/>
            <person name="Stajich J.E."/>
        </authorList>
    </citation>
    <scope>NUCLEOTIDE SEQUENCE [LARGE SCALE GENOMIC DNA]</scope>
    <source>
        <strain evidence="3">CCFEE 5527</strain>
    </source>
</reference>
<organism evidence="2 3">
    <name type="scientific">Cryoendolithus antarcticus</name>
    <dbReference type="NCBI Taxonomy" id="1507870"/>
    <lineage>
        <taxon>Eukaryota</taxon>
        <taxon>Fungi</taxon>
        <taxon>Dikarya</taxon>
        <taxon>Ascomycota</taxon>
        <taxon>Pezizomycotina</taxon>
        <taxon>Dothideomycetes</taxon>
        <taxon>Dothideomycetidae</taxon>
        <taxon>Cladosporiales</taxon>
        <taxon>Cladosporiaceae</taxon>
        <taxon>Cryoendolithus</taxon>
    </lineage>
</organism>
<accession>A0A1V8TQD0</accession>
<keyword evidence="3" id="KW-1185">Reference proteome</keyword>
<dbReference type="AlphaFoldDB" id="A0A1V8TQD0"/>
<evidence type="ECO:0000313" key="3">
    <source>
        <dbReference type="Proteomes" id="UP000192596"/>
    </source>
</evidence>
<name>A0A1V8TQD0_9PEZI</name>
<comment type="caution">
    <text evidence="2">The sequence shown here is derived from an EMBL/GenBank/DDBJ whole genome shotgun (WGS) entry which is preliminary data.</text>
</comment>
<sequence>MSQMFGGVGRPPTYGTGRMLGGSGHAQYGAGSAYGSGEGTVSEGRRTTNPEVITGEFIGTAESS</sequence>
<proteinExistence type="predicted"/>
<protein>
    <submittedName>
        <fullName evidence="2">Uncharacterized protein</fullName>
    </submittedName>
</protein>
<feature type="region of interest" description="Disordered" evidence="1">
    <location>
        <begin position="1"/>
        <end position="64"/>
    </location>
</feature>
<dbReference type="Proteomes" id="UP000192596">
    <property type="component" value="Unassembled WGS sequence"/>
</dbReference>